<keyword evidence="1" id="KW-0472">Membrane</keyword>
<sequence>MFDLLQVVTVMIVALPAALSIAHALELPGKMRLDEETYRAVQRIYYPGFTIGGAAEPLSVIATGLLLFLTPAGTAAFWLVLVAFLAMLATGAIYWLAVHPVNKHWMEGQPVSASSARFFGAGAKREDREPEWTELRDRWEYAHVARAVVTSVGLLALVVSLVTRP</sequence>
<dbReference type="Proteomes" id="UP001320831">
    <property type="component" value="Unassembled WGS sequence"/>
</dbReference>
<evidence type="ECO:0000256" key="1">
    <source>
        <dbReference type="SAM" id="Phobius"/>
    </source>
</evidence>
<keyword evidence="3" id="KW-1185">Reference proteome</keyword>
<protein>
    <submittedName>
        <fullName evidence="2">DUF1772 domain-containing protein</fullName>
    </submittedName>
</protein>
<dbReference type="EMBL" id="JAOCZP010000001">
    <property type="protein sequence ID" value="MCT7373701.1"/>
    <property type="molecule type" value="Genomic_DNA"/>
</dbReference>
<accession>A0ABT2LGQ8</accession>
<feature type="transmembrane region" description="Helical" evidence="1">
    <location>
        <begin position="76"/>
        <end position="97"/>
    </location>
</feature>
<dbReference type="InterPro" id="IPR013901">
    <property type="entry name" value="Anthrone_oxy"/>
</dbReference>
<organism evidence="2 3">
    <name type="scientific">Chelativorans salis</name>
    <dbReference type="NCBI Taxonomy" id="2978478"/>
    <lineage>
        <taxon>Bacteria</taxon>
        <taxon>Pseudomonadati</taxon>
        <taxon>Pseudomonadota</taxon>
        <taxon>Alphaproteobacteria</taxon>
        <taxon>Hyphomicrobiales</taxon>
        <taxon>Phyllobacteriaceae</taxon>
        <taxon>Chelativorans</taxon>
    </lineage>
</organism>
<name>A0ABT2LGQ8_9HYPH</name>
<dbReference type="Pfam" id="PF08592">
    <property type="entry name" value="Anthrone_oxy"/>
    <property type="match status" value="1"/>
</dbReference>
<feature type="transmembrane region" description="Helical" evidence="1">
    <location>
        <begin position="44"/>
        <end position="69"/>
    </location>
</feature>
<proteinExistence type="predicted"/>
<keyword evidence="1" id="KW-0812">Transmembrane</keyword>
<evidence type="ECO:0000313" key="2">
    <source>
        <dbReference type="EMBL" id="MCT7373701.1"/>
    </source>
</evidence>
<comment type="caution">
    <text evidence="2">The sequence shown here is derived from an EMBL/GenBank/DDBJ whole genome shotgun (WGS) entry which is preliminary data.</text>
</comment>
<evidence type="ECO:0000313" key="3">
    <source>
        <dbReference type="Proteomes" id="UP001320831"/>
    </source>
</evidence>
<dbReference type="RefSeq" id="WP_260900029.1">
    <property type="nucleotide sequence ID" value="NZ_JAOCZP010000001.1"/>
</dbReference>
<feature type="transmembrane region" description="Helical" evidence="1">
    <location>
        <begin position="141"/>
        <end position="162"/>
    </location>
</feature>
<reference evidence="2 3" key="1">
    <citation type="submission" date="2022-09" db="EMBL/GenBank/DDBJ databases">
        <title>Chelativorans salina sp. nov., a novel slightly halophilic bacterium isolated from a saline lake sediment enrichment.</title>
        <authorList>
            <person name="Gao L."/>
            <person name="Fang B.-Z."/>
            <person name="Li W.-J."/>
        </authorList>
    </citation>
    <scope>NUCLEOTIDE SEQUENCE [LARGE SCALE GENOMIC DNA]</scope>
    <source>
        <strain evidence="2 3">EGI FJ00035</strain>
    </source>
</reference>
<keyword evidence="1" id="KW-1133">Transmembrane helix</keyword>
<gene>
    <name evidence="2" type="ORF">N5A92_01385</name>
</gene>